<gene>
    <name evidence="2" type="ORF">TorRG33x02_338720</name>
</gene>
<evidence type="ECO:0000313" key="2">
    <source>
        <dbReference type="EMBL" id="PON41208.1"/>
    </source>
</evidence>
<dbReference type="AlphaFoldDB" id="A0A2P5AXH2"/>
<feature type="compositionally biased region" description="Low complexity" evidence="1">
    <location>
        <begin position="140"/>
        <end position="152"/>
    </location>
</feature>
<feature type="region of interest" description="Disordered" evidence="1">
    <location>
        <begin position="140"/>
        <end position="170"/>
    </location>
</feature>
<name>A0A2P5AXH2_TREOI</name>
<evidence type="ECO:0000313" key="3">
    <source>
        <dbReference type="Proteomes" id="UP000237000"/>
    </source>
</evidence>
<dbReference type="EMBL" id="JXTC01000666">
    <property type="protein sequence ID" value="PON41208.1"/>
    <property type="molecule type" value="Genomic_DNA"/>
</dbReference>
<sequence length="170" mass="19452">MEEGPSFMGLKTVKEEKSLSVCSEDNMKPAHSCVKPVGLDLGPSLLTRVKQRGRRKPKQKEDFRAGRIRNWNEYINSEEEQAARKGKNILIEADYFWSKNTNWKVHSRNSKRGPTKSSANVDKINASFCEKESDEEILYSQDSSWSESSSENFESDLEAFEVQDENPLIV</sequence>
<comment type="caution">
    <text evidence="2">The sequence shown here is derived from an EMBL/GenBank/DDBJ whole genome shotgun (WGS) entry which is preliminary data.</text>
</comment>
<feature type="compositionally biased region" description="Acidic residues" evidence="1">
    <location>
        <begin position="153"/>
        <end position="164"/>
    </location>
</feature>
<organism evidence="2 3">
    <name type="scientific">Trema orientale</name>
    <name type="common">Charcoal tree</name>
    <name type="synonym">Celtis orientalis</name>
    <dbReference type="NCBI Taxonomy" id="63057"/>
    <lineage>
        <taxon>Eukaryota</taxon>
        <taxon>Viridiplantae</taxon>
        <taxon>Streptophyta</taxon>
        <taxon>Embryophyta</taxon>
        <taxon>Tracheophyta</taxon>
        <taxon>Spermatophyta</taxon>
        <taxon>Magnoliopsida</taxon>
        <taxon>eudicotyledons</taxon>
        <taxon>Gunneridae</taxon>
        <taxon>Pentapetalae</taxon>
        <taxon>rosids</taxon>
        <taxon>fabids</taxon>
        <taxon>Rosales</taxon>
        <taxon>Cannabaceae</taxon>
        <taxon>Trema</taxon>
    </lineage>
</organism>
<evidence type="ECO:0000256" key="1">
    <source>
        <dbReference type="SAM" id="MobiDB-lite"/>
    </source>
</evidence>
<reference evidence="3" key="1">
    <citation type="submission" date="2016-06" db="EMBL/GenBank/DDBJ databases">
        <title>Parallel loss of symbiosis genes in relatives of nitrogen-fixing non-legume Parasponia.</title>
        <authorList>
            <person name="Van Velzen R."/>
            <person name="Holmer R."/>
            <person name="Bu F."/>
            <person name="Rutten L."/>
            <person name="Van Zeijl A."/>
            <person name="Liu W."/>
            <person name="Santuari L."/>
            <person name="Cao Q."/>
            <person name="Sharma T."/>
            <person name="Shen D."/>
            <person name="Roswanjaya Y."/>
            <person name="Wardhani T."/>
            <person name="Kalhor M.S."/>
            <person name="Jansen J."/>
            <person name="Van den Hoogen J."/>
            <person name="Gungor B."/>
            <person name="Hartog M."/>
            <person name="Hontelez J."/>
            <person name="Verver J."/>
            <person name="Yang W.-C."/>
            <person name="Schijlen E."/>
            <person name="Repin R."/>
            <person name="Schilthuizen M."/>
            <person name="Schranz E."/>
            <person name="Heidstra R."/>
            <person name="Miyata K."/>
            <person name="Fedorova E."/>
            <person name="Kohlen W."/>
            <person name="Bisseling T."/>
            <person name="Smit S."/>
            <person name="Geurts R."/>
        </authorList>
    </citation>
    <scope>NUCLEOTIDE SEQUENCE [LARGE SCALE GENOMIC DNA]</scope>
    <source>
        <strain evidence="3">cv. RG33-2</strain>
    </source>
</reference>
<protein>
    <submittedName>
        <fullName evidence="2">Uncharacterized protein</fullName>
    </submittedName>
</protein>
<keyword evidence="3" id="KW-1185">Reference proteome</keyword>
<dbReference type="InParanoid" id="A0A2P5AXH2"/>
<dbReference type="OrthoDB" id="10527194at2759"/>
<proteinExistence type="predicted"/>
<dbReference type="Proteomes" id="UP000237000">
    <property type="component" value="Unassembled WGS sequence"/>
</dbReference>
<accession>A0A2P5AXH2</accession>